<evidence type="ECO:0000256" key="9">
    <source>
        <dbReference type="ARBA" id="ARBA00023235"/>
    </source>
</evidence>
<dbReference type="InterPro" id="IPR036412">
    <property type="entry name" value="HAD-like_sf"/>
</dbReference>
<dbReference type="SFLD" id="SFLDG01140">
    <property type="entry name" value="C2.B:_Phosphomannomutase_and_P"/>
    <property type="match status" value="1"/>
</dbReference>
<feature type="binding site" evidence="11">
    <location>
        <position position="128"/>
    </location>
    <ligand>
        <name>alpha-D-mannose 1-phosphate</name>
        <dbReference type="ChEBI" id="CHEBI:58409"/>
    </ligand>
</feature>
<feature type="active site" description="Nucleophile" evidence="10">
    <location>
        <position position="9"/>
    </location>
</feature>
<dbReference type="GO" id="GO:0016791">
    <property type="term" value="F:phosphatase activity"/>
    <property type="evidence" value="ECO:0007669"/>
    <property type="project" value="UniProtKB-ARBA"/>
</dbReference>
<keyword evidence="6" id="KW-0963">Cytoplasm</keyword>
<dbReference type="GO" id="GO:0046872">
    <property type="term" value="F:metal ion binding"/>
    <property type="evidence" value="ECO:0007669"/>
    <property type="project" value="UniProtKB-KW"/>
</dbReference>
<comment type="subunit">
    <text evidence="4">Homodimer.</text>
</comment>
<evidence type="ECO:0000256" key="3">
    <source>
        <dbReference type="ARBA" id="ARBA00009736"/>
    </source>
</evidence>
<dbReference type="NCBIfam" id="TIGR01484">
    <property type="entry name" value="HAD-SF-IIB"/>
    <property type="match status" value="1"/>
</dbReference>
<proteinExistence type="inferred from homology"/>
<gene>
    <name evidence="13" type="ORF">KB1_21490</name>
</gene>
<comment type="similarity">
    <text evidence="3">Belongs to the eukaryotic PMM family.</text>
</comment>
<dbReference type="InterPro" id="IPR043169">
    <property type="entry name" value="PMM_cap"/>
</dbReference>
<feature type="binding site" evidence="11">
    <location>
        <position position="179"/>
    </location>
    <ligand>
        <name>alpha-D-mannose 1-phosphate</name>
        <dbReference type="ChEBI" id="CHEBI:58409"/>
    </ligand>
</feature>
<organism evidence="13 14">
    <name type="scientific">Cutibacterium modestum</name>
    <dbReference type="NCBI Taxonomy" id="2559073"/>
    <lineage>
        <taxon>Bacteria</taxon>
        <taxon>Bacillati</taxon>
        <taxon>Actinomycetota</taxon>
        <taxon>Actinomycetes</taxon>
        <taxon>Propionibacteriales</taxon>
        <taxon>Propionibacteriaceae</taxon>
        <taxon>Cutibacterium</taxon>
    </lineage>
</organism>
<comment type="cofactor">
    <cofactor evidence="12">
        <name>Mg(2+)</name>
        <dbReference type="ChEBI" id="CHEBI:18420"/>
    </cofactor>
</comment>
<feature type="binding site" evidence="12">
    <location>
        <position position="11"/>
    </location>
    <ligand>
        <name>Mg(2+)</name>
        <dbReference type="ChEBI" id="CHEBI:18420"/>
        <label>1</label>
    </ligand>
</feature>
<dbReference type="InterPro" id="IPR023214">
    <property type="entry name" value="HAD_sf"/>
</dbReference>
<dbReference type="Gene3D" id="3.40.50.1000">
    <property type="entry name" value="HAD superfamily/HAD-like"/>
    <property type="match status" value="1"/>
</dbReference>
<evidence type="ECO:0000256" key="8">
    <source>
        <dbReference type="ARBA" id="ARBA00022842"/>
    </source>
</evidence>
<dbReference type="Pfam" id="PF03332">
    <property type="entry name" value="PMM"/>
    <property type="match status" value="1"/>
</dbReference>
<evidence type="ECO:0000313" key="14">
    <source>
        <dbReference type="Proteomes" id="UP000825072"/>
    </source>
</evidence>
<feature type="binding site" evidence="12">
    <location>
        <position position="9"/>
    </location>
    <ligand>
        <name>Mg(2+)</name>
        <dbReference type="ChEBI" id="CHEBI:18420"/>
        <label>1</label>
    </ligand>
</feature>
<evidence type="ECO:0000256" key="5">
    <source>
        <dbReference type="ARBA" id="ARBA00012730"/>
    </source>
</evidence>
<dbReference type="EMBL" id="AP024747">
    <property type="protein sequence ID" value="BCY26159.1"/>
    <property type="molecule type" value="Genomic_DNA"/>
</dbReference>
<keyword evidence="8 12" id="KW-0460">Magnesium</keyword>
<dbReference type="GO" id="GO:0005737">
    <property type="term" value="C:cytoplasm"/>
    <property type="evidence" value="ECO:0007669"/>
    <property type="project" value="UniProtKB-SubCell"/>
</dbReference>
<comment type="subcellular location">
    <subcellularLocation>
        <location evidence="1">Cytoplasm</location>
    </subcellularLocation>
</comment>
<feature type="binding site" evidence="12">
    <location>
        <position position="212"/>
    </location>
    <ligand>
        <name>Mg(2+)</name>
        <dbReference type="ChEBI" id="CHEBI:18420"/>
        <label>1</label>
    </ligand>
</feature>
<protein>
    <recommendedName>
        <fullName evidence="5">phosphomannomutase</fullName>
        <ecNumber evidence="5">5.4.2.8</ecNumber>
    </recommendedName>
</protein>
<keyword evidence="7 12" id="KW-0479">Metal-binding</keyword>
<evidence type="ECO:0000256" key="1">
    <source>
        <dbReference type="ARBA" id="ARBA00004496"/>
    </source>
</evidence>
<dbReference type="EC" id="5.4.2.8" evidence="5"/>
<dbReference type="SUPFAM" id="SSF56784">
    <property type="entry name" value="HAD-like"/>
    <property type="match status" value="1"/>
</dbReference>
<dbReference type="GO" id="GO:0004615">
    <property type="term" value="F:phosphomannomutase activity"/>
    <property type="evidence" value="ECO:0007669"/>
    <property type="project" value="UniProtKB-EC"/>
</dbReference>
<evidence type="ECO:0000256" key="11">
    <source>
        <dbReference type="PIRSR" id="PIRSR605002-2"/>
    </source>
</evidence>
<evidence type="ECO:0000256" key="10">
    <source>
        <dbReference type="PIRSR" id="PIRSR605002-1"/>
    </source>
</evidence>
<dbReference type="InterPro" id="IPR005002">
    <property type="entry name" value="PMM"/>
</dbReference>
<accession>A0AAD1KS26</accession>
<dbReference type="RefSeq" id="WP_002528015.1">
    <property type="nucleotide sequence ID" value="NZ_AP024747.1"/>
</dbReference>
<dbReference type="Proteomes" id="UP000825072">
    <property type="component" value="Chromosome 1"/>
</dbReference>
<evidence type="ECO:0000256" key="4">
    <source>
        <dbReference type="ARBA" id="ARBA00011738"/>
    </source>
</evidence>
<evidence type="ECO:0000256" key="6">
    <source>
        <dbReference type="ARBA" id="ARBA00022490"/>
    </source>
</evidence>
<reference evidence="13" key="1">
    <citation type="submission" date="2021-06" db="EMBL/GenBank/DDBJ databases">
        <title>Genome sequence of Cutibacterium modestum strain KB17-24694.</title>
        <authorList>
            <person name="Dekio I."/>
            <person name="Asahina A."/>
            <person name="Nishida M."/>
        </authorList>
    </citation>
    <scope>NUCLEOTIDE SEQUENCE</scope>
    <source>
        <strain evidence="13">KB17-24694</strain>
    </source>
</reference>
<sequence>MIPELVAFDLDDTLAPSKSRLPEEMARTIARLLDRTSVCVISGGQFGQFRAQVVETLDDVNAPRLDRLHLLPACGTQYYRCVNGEWRRIYVEALTDDEKSRATEAVETCARDLGLWEERTWGPVLEDRESQITFSALGQQAPVDAKKAWDPSGEKKLRLREAVAEKLPDLEVRAGGSTSVDITRVGRDKSFGIAKLLEVTGLSKANVLFYGDRLDEHGNDYPVKAMGVPCVAVSDWQDTLAKLEDLLSQA</sequence>
<evidence type="ECO:0000256" key="2">
    <source>
        <dbReference type="ARBA" id="ARBA00004699"/>
    </source>
</evidence>
<dbReference type="GO" id="GO:0009298">
    <property type="term" value="P:GDP-mannose biosynthetic process"/>
    <property type="evidence" value="ECO:0007669"/>
    <property type="project" value="InterPro"/>
</dbReference>
<dbReference type="SFLD" id="SFLDS00003">
    <property type="entry name" value="Haloacid_Dehalogenase"/>
    <property type="match status" value="1"/>
</dbReference>
<dbReference type="GeneID" id="92881352"/>
<keyword evidence="9" id="KW-0413">Isomerase</keyword>
<feature type="binding site" evidence="11">
    <location>
        <position position="181"/>
    </location>
    <ligand>
        <name>alpha-D-mannose 1-phosphate</name>
        <dbReference type="ChEBI" id="CHEBI:58409"/>
    </ligand>
</feature>
<dbReference type="AlphaFoldDB" id="A0AAD1KS26"/>
<name>A0AAD1KS26_9ACTN</name>
<comment type="pathway">
    <text evidence="2">Nucleotide-sugar biosynthesis; GDP-alpha-D-mannose biosynthesis; alpha-D-mannose 1-phosphate from D-fructose 6-phosphate: step 2/2.</text>
</comment>
<feature type="active site" description="Proton donor/acceptor" evidence="10">
    <location>
        <position position="11"/>
    </location>
</feature>
<dbReference type="Gene3D" id="3.30.1240.20">
    <property type="match status" value="1"/>
</dbReference>
<evidence type="ECO:0000256" key="12">
    <source>
        <dbReference type="PIRSR" id="PIRSR605002-3"/>
    </source>
</evidence>
<evidence type="ECO:0000256" key="7">
    <source>
        <dbReference type="ARBA" id="ARBA00022723"/>
    </source>
</evidence>
<evidence type="ECO:0000313" key="13">
    <source>
        <dbReference type="EMBL" id="BCY26159.1"/>
    </source>
</evidence>
<dbReference type="SFLD" id="SFLDG01143">
    <property type="entry name" value="C2.B.3:_Phosphomannomutase_Lik"/>
    <property type="match status" value="1"/>
</dbReference>
<dbReference type="InterPro" id="IPR006379">
    <property type="entry name" value="HAD-SF_hydro_IIB"/>
</dbReference>